<dbReference type="InterPro" id="IPR055406">
    <property type="entry name" value="HEAT_Maestro"/>
</dbReference>
<feature type="repeat" description="HEAT" evidence="1">
    <location>
        <begin position="84"/>
        <end position="120"/>
    </location>
</feature>
<proteinExistence type="predicted"/>
<dbReference type="Gene3D" id="1.25.10.10">
    <property type="entry name" value="Leucine-rich Repeat Variant"/>
    <property type="match status" value="1"/>
</dbReference>
<dbReference type="RefSeq" id="XP_035874544.1">
    <property type="nucleotide sequence ID" value="XM_036018651.1"/>
</dbReference>
<accession>A0A7E6D8E4</accession>
<dbReference type="SUPFAM" id="SSF48371">
    <property type="entry name" value="ARM repeat"/>
    <property type="match status" value="1"/>
</dbReference>
<dbReference type="SMART" id="SM00185">
    <property type="entry name" value="ARM"/>
    <property type="match status" value="3"/>
</dbReference>
<dbReference type="AlphaFoldDB" id="A0A7E6D8E4"/>
<dbReference type="GeneID" id="118499009"/>
<keyword evidence="3" id="KW-1185">Reference proteome</keyword>
<dbReference type="PROSITE" id="PS50077">
    <property type="entry name" value="HEAT_REPEAT"/>
    <property type="match status" value="1"/>
</dbReference>
<evidence type="ECO:0000313" key="4">
    <source>
        <dbReference type="RefSeq" id="XP_035874544.1"/>
    </source>
</evidence>
<dbReference type="InterPro" id="IPR016024">
    <property type="entry name" value="ARM-type_fold"/>
</dbReference>
<sequence>MLQRVLTYVKNFFCSLDNSQKILSRSIYTELLCHESVAETVRQNFVGSLSSWIREPNIVIKEIGLRGIRNLALHPGKSDTLKTLVPSLEELLKDDEWRVRAEAVKALQNITHHGNREDIKLVIGSITEQLLSLLNDEKDEVRISATSALGHILWRVTNCKPGSALRKQINSLLVPLLLSLQDNNTDVVKACGRALTEWTKVMGWLPLTHLFQDTNLHDHIHVLEETCKYLVSESL</sequence>
<gene>
    <name evidence="4" type="primary">LOC118499009</name>
</gene>
<name>A0A7E6D8E4_9CHIR</name>
<dbReference type="OrthoDB" id="1884734at2759"/>
<dbReference type="GO" id="GO:0005737">
    <property type="term" value="C:cytoplasm"/>
    <property type="evidence" value="ECO:0007669"/>
    <property type="project" value="TreeGrafter"/>
</dbReference>
<organism evidence="3 4">
    <name type="scientific">Phyllostomus discolor</name>
    <name type="common">pale spear-nosed bat</name>
    <dbReference type="NCBI Taxonomy" id="89673"/>
    <lineage>
        <taxon>Eukaryota</taxon>
        <taxon>Metazoa</taxon>
        <taxon>Chordata</taxon>
        <taxon>Craniata</taxon>
        <taxon>Vertebrata</taxon>
        <taxon>Euteleostomi</taxon>
        <taxon>Mammalia</taxon>
        <taxon>Eutheria</taxon>
        <taxon>Laurasiatheria</taxon>
        <taxon>Chiroptera</taxon>
        <taxon>Yangochiroptera</taxon>
        <taxon>Phyllostomidae</taxon>
        <taxon>Phyllostominae</taxon>
        <taxon>Phyllostomus</taxon>
    </lineage>
</organism>
<dbReference type="InParanoid" id="A0A7E6D8E4"/>
<dbReference type="PANTHER" id="PTHR23120:SF42">
    <property type="entry name" value="MAESTRO HEAT-LIKE REPEAT FAMILY MEMBER 3"/>
    <property type="match status" value="1"/>
</dbReference>
<evidence type="ECO:0000313" key="3">
    <source>
        <dbReference type="Proteomes" id="UP000504628"/>
    </source>
</evidence>
<dbReference type="InterPro" id="IPR045206">
    <property type="entry name" value="Maestro_heat-like_prot"/>
</dbReference>
<dbReference type="Proteomes" id="UP000504628">
    <property type="component" value="Chromosome 2"/>
</dbReference>
<dbReference type="InterPro" id="IPR011989">
    <property type="entry name" value="ARM-like"/>
</dbReference>
<dbReference type="KEGG" id="pdic:118499009"/>
<dbReference type="PANTHER" id="PTHR23120">
    <property type="entry name" value="MAESTRO-RELATED HEAT DOMAIN-CONTAINING"/>
    <property type="match status" value="1"/>
</dbReference>
<protein>
    <submittedName>
        <fullName evidence="4">Uncharacterized protein LOC118499009</fullName>
    </submittedName>
</protein>
<dbReference type="InterPro" id="IPR000225">
    <property type="entry name" value="Armadillo"/>
</dbReference>
<dbReference type="InterPro" id="IPR021133">
    <property type="entry name" value="HEAT_type_2"/>
</dbReference>
<feature type="domain" description="Maestro/Maestro-like HEAT-repeats" evidence="2">
    <location>
        <begin position="46"/>
        <end position="233"/>
    </location>
</feature>
<evidence type="ECO:0000259" key="2">
    <source>
        <dbReference type="Pfam" id="PF23227"/>
    </source>
</evidence>
<evidence type="ECO:0000256" key="1">
    <source>
        <dbReference type="PROSITE-ProRule" id="PRU00103"/>
    </source>
</evidence>
<dbReference type="Pfam" id="PF23227">
    <property type="entry name" value="HEAT_MROH2B_C"/>
    <property type="match status" value="1"/>
</dbReference>
<reference evidence="4" key="1">
    <citation type="submission" date="2025-08" db="UniProtKB">
        <authorList>
            <consortium name="RefSeq"/>
        </authorList>
    </citation>
    <scope>IDENTIFICATION</scope>
    <source>
        <tissue evidence="4">Muscle</tissue>
    </source>
</reference>